<dbReference type="EMBL" id="VWRR01000002">
    <property type="protein sequence ID" value="KAF6005064.1"/>
    <property type="molecule type" value="Genomic_DNA"/>
</dbReference>
<evidence type="ECO:0000313" key="2">
    <source>
        <dbReference type="EMBL" id="KAF6005064.1"/>
    </source>
</evidence>
<dbReference type="Gene3D" id="1.20.120.1740">
    <property type="entry name" value="Sodium ion translocating NADH-quinone reductase subunit C-like"/>
    <property type="match status" value="2"/>
</dbReference>
<keyword evidence="3" id="KW-1185">Reference proteome</keyword>
<sequence length="277" mass="29815">MAFLNASLTLLQTGRHACLVRQRRLQGGRPCALAGLQMALEPVSRREFMAALTAGVTAVVVAPVVPSWADGAVSRATRERARGQYGPRVLASQAIIDEIQQATSAGNLDQVAALTANPKNISKRERKELESLNGFGALYAQKNAFMLLKGAVRGDRVREPEMERVVERLYATADDIYRAARAGNKDKVDRMVKNLSLFLNSVITVAEIRPLDAEEVPGQAYSSDFDWRRGRLSMHSEEKAGQKSAAAAPKAAAPMPPAPAPAPAPAPTSIESEAFTP</sequence>
<dbReference type="InterPro" id="IPR019546">
    <property type="entry name" value="TAT_signal_bac_arc"/>
</dbReference>
<feature type="compositionally biased region" description="Pro residues" evidence="1">
    <location>
        <begin position="254"/>
        <end position="266"/>
    </location>
</feature>
<gene>
    <name evidence="2" type="ORF">F1559_005041</name>
</gene>
<dbReference type="NCBIfam" id="TIGR01409">
    <property type="entry name" value="TAT_signal_seq"/>
    <property type="match status" value="1"/>
</dbReference>
<dbReference type="Proteomes" id="UP000530660">
    <property type="component" value="Unassembled WGS sequence"/>
</dbReference>
<dbReference type="AlphaFoldDB" id="A0A7J7IR82"/>
<organism evidence="2 3">
    <name type="scientific">Cyanidiococcus yangmingshanensis</name>
    <dbReference type="NCBI Taxonomy" id="2690220"/>
    <lineage>
        <taxon>Eukaryota</taxon>
        <taxon>Rhodophyta</taxon>
        <taxon>Bangiophyceae</taxon>
        <taxon>Cyanidiales</taxon>
        <taxon>Cyanidiaceae</taxon>
        <taxon>Cyanidiococcus</taxon>
    </lineage>
</organism>
<reference evidence="2 3" key="1">
    <citation type="journal article" date="2020" name="J. Phycol.">
        <title>Comparative genome analysis reveals Cyanidiococcus gen. nov., a new extremophilic red algal genus sister to Cyanidioschyzon (Cyanidioschyzonaceae, Rhodophyta).</title>
        <authorList>
            <person name="Liu S.-L."/>
            <person name="Chiang Y.-R."/>
            <person name="Yoon H.S."/>
            <person name="Fu H.-Y."/>
        </authorList>
    </citation>
    <scope>NUCLEOTIDE SEQUENCE [LARGE SCALE GENOMIC DNA]</scope>
    <source>
        <strain evidence="2 3">THAL066</strain>
    </source>
</reference>
<protein>
    <submittedName>
        <fullName evidence="2">Uncharacterized protein</fullName>
    </submittedName>
</protein>
<feature type="compositionally biased region" description="Basic and acidic residues" evidence="1">
    <location>
        <begin position="232"/>
        <end position="241"/>
    </location>
</feature>
<proteinExistence type="predicted"/>
<accession>A0A7J7IR82</accession>
<name>A0A7J7IR82_9RHOD</name>
<evidence type="ECO:0000313" key="3">
    <source>
        <dbReference type="Proteomes" id="UP000530660"/>
    </source>
</evidence>
<comment type="caution">
    <text evidence="2">The sequence shown here is derived from an EMBL/GenBank/DDBJ whole genome shotgun (WGS) entry which is preliminary data.</text>
</comment>
<feature type="region of interest" description="Disordered" evidence="1">
    <location>
        <begin position="232"/>
        <end position="277"/>
    </location>
</feature>
<dbReference type="OrthoDB" id="202886at2759"/>
<evidence type="ECO:0000256" key="1">
    <source>
        <dbReference type="SAM" id="MobiDB-lite"/>
    </source>
</evidence>